<dbReference type="GO" id="GO:0009083">
    <property type="term" value="P:branched-chain amino acid catabolic process"/>
    <property type="evidence" value="ECO:0007669"/>
    <property type="project" value="UniProtKB-KW"/>
</dbReference>
<organism evidence="11 12">
    <name type="scientific">Cichlidogyrus casuarinus</name>
    <dbReference type="NCBI Taxonomy" id="1844966"/>
    <lineage>
        <taxon>Eukaryota</taxon>
        <taxon>Metazoa</taxon>
        <taxon>Spiralia</taxon>
        <taxon>Lophotrochozoa</taxon>
        <taxon>Platyhelminthes</taxon>
        <taxon>Monogenea</taxon>
        <taxon>Monopisthocotylea</taxon>
        <taxon>Dactylogyridea</taxon>
        <taxon>Ancyrocephalidae</taxon>
        <taxon>Cichlidogyrus</taxon>
    </lineage>
</organism>
<keyword evidence="4" id="KW-0101">Branched-chain amino acid catabolism</keyword>
<dbReference type="Gene3D" id="3.40.50.720">
    <property type="entry name" value="NAD(P)-binding Rossmann-like Domain"/>
    <property type="match status" value="1"/>
</dbReference>
<comment type="similarity">
    <text evidence="2">Belongs to the HIBADH-related family. 3-hydroxyisobutyrate dehydrogenase subfamily.</text>
</comment>
<reference evidence="11 12" key="1">
    <citation type="submission" date="2024-11" db="EMBL/GenBank/DDBJ databases">
        <title>Adaptive evolution of stress response genes in parasites aligns with host niche diversity.</title>
        <authorList>
            <person name="Hahn C."/>
            <person name="Resl P."/>
        </authorList>
    </citation>
    <scope>NUCLEOTIDE SEQUENCE [LARGE SCALE GENOMIC DNA]</scope>
    <source>
        <strain evidence="11">EGGRZ-B1_66</strain>
        <tissue evidence="11">Body</tissue>
    </source>
</reference>
<comment type="caution">
    <text evidence="11">The sequence shown here is derived from an EMBL/GenBank/DDBJ whole genome shotgun (WGS) entry which is preliminary data.</text>
</comment>
<name>A0ABD2Q2R2_9PLAT</name>
<dbReference type="PIRSF" id="PIRSF000103">
    <property type="entry name" value="HIBADH"/>
    <property type="match status" value="1"/>
</dbReference>
<dbReference type="SUPFAM" id="SSF51735">
    <property type="entry name" value="NAD(P)-binding Rossmann-fold domains"/>
    <property type="match status" value="1"/>
</dbReference>
<dbReference type="PANTHER" id="PTHR22981:SF7">
    <property type="entry name" value="3-HYDROXYISOBUTYRATE DEHYDROGENASE, MITOCHONDRIAL"/>
    <property type="match status" value="1"/>
</dbReference>
<protein>
    <recommendedName>
        <fullName evidence="3">3-hydroxyisobutyrate dehydrogenase</fullName>
        <ecNumber evidence="3">1.1.1.31</ecNumber>
    </recommendedName>
</protein>
<keyword evidence="6" id="KW-0520">NAD</keyword>
<dbReference type="NCBIfam" id="TIGR01692">
    <property type="entry name" value="HIBADH"/>
    <property type="match status" value="1"/>
</dbReference>
<evidence type="ECO:0000256" key="1">
    <source>
        <dbReference type="ARBA" id="ARBA00005109"/>
    </source>
</evidence>
<dbReference type="InterPro" id="IPR006115">
    <property type="entry name" value="6PGDH_NADP-bd"/>
</dbReference>
<dbReference type="EC" id="1.1.1.31" evidence="3"/>
<evidence type="ECO:0000256" key="6">
    <source>
        <dbReference type="ARBA" id="ARBA00023027"/>
    </source>
</evidence>
<feature type="active site" evidence="8">
    <location>
        <position position="169"/>
    </location>
</feature>
<evidence type="ECO:0000313" key="11">
    <source>
        <dbReference type="EMBL" id="KAL3313507.1"/>
    </source>
</evidence>
<dbReference type="AlphaFoldDB" id="A0ABD2Q2R2"/>
<evidence type="ECO:0000313" key="12">
    <source>
        <dbReference type="Proteomes" id="UP001626550"/>
    </source>
</evidence>
<evidence type="ECO:0000256" key="2">
    <source>
        <dbReference type="ARBA" id="ARBA00006013"/>
    </source>
</evidence>
<sequence length="297" mass="31382">MGGSMAINIAKKGNPITVFDLNFSSIDAVKAAAPQLKVNVAKSIEAIIEDNSIKTVITVLPESSHVIKVFGDNASKGLLSRKRDDLLFIDCTTGDIDVAKMIFDKVKKNGSCFVDAPISGGVMAAKDGTLTFMVGAETNEIFHRAKPILECMGKRVFHCGSIGTGLAAKICNNMLLAISMLGTCEAMSLGMKLGLDAKVLAEIINCSSGRCWSSEVYNPVPGVVEGIPSSKGYVGGFASILMAKDLGLAQNASTSAKSPIPLGSVAHQLYRLICQTEHAKRDFSAIFEFISKSAGKI</sequence>
<dbReference type="EMBL" id="JBJKFK010001288">
    <property type="protein sequence ID" value="KAL3313507.1"/>
    <property type="molecule type" value="Genomic_DNA"/>
</dbReference>
<dbReference type="Pfam" id="PF03446">
    <property type="entry name" value="NAD_binding_2"/>
    <property type="match status" value="1"/>
</dbReference>
<keyword evidence="12" id="KW-1185">Reference proteome</keyword>
<dbReference type="Gene3D" id="1.10.1040.10">
    <property type="entry name" value="N-(1-d-carboxylethyl)-l-norvaline Dehydrogenase, domain 2"/>
    <property type="match status" value="1"/>
</dbReference>
<evidence type="ECO:0000259" key="9">
    <source>
        <dbReference type="Pfam" id="PF03446"/>
    </source>
</evidence>
<dbReference type="InterPro" id="IPR029154">
    <property type="entry name" value="HIBADH-like_NADP-bd"/>
</dbReference>
<dbReference type="InterPro" id="IPR036291">
    <property type="entry name" value="NAD(P)-bd_dom_sf"/>
</dbReference>
<dbReference type="InterPro" id="IPR008927">
    <property type="entry name" value="6-PGluconate_DH-like_C_sf"/>
</dbReference>
<keyword evidence="5" id="KW-0560">Oxidoreductase</keyword>
<evidence type="ECO:0000256" key="4">
    <source>
        <dbReference type="ARBA" id="ARBA00022456"/>
    </source>
</evidence>
<dbReference type="InterPro" id="IPR013328">
    <property type="entry name" value="6PGD_dom2"/>
</dbReference>
<accession>A0ABD2Q2R2</accession>
<dbReference type="FunFam" id="1.10.1040.10:FF:000006">
    <property type="entry name" value="3-hydroxyisobutyrate dehydrogenase"/>
    <property type="match status" value="1"/>
</dbReference>
<dbReference type="Proteomes" id="UP001626550">
    <property type="component" value="Unassembled WGS sequence"/>
</dbReference>
<comment type="catalytic activity">
    <reaction evidence="7">
        <text>3-hydroxy-2-methylpropanoate + NAD(+) = 2-methyl-3-oxopropanoate + NADH + H(+)</text>
        <dbReference type="Rhea" id="RHEA:17681"/>
        <dbReference type="ChEBI" id="CHEBI:11805"/>
        <dbReference type="ChEBI" id="CHEBI:15378"/>
        <dbReference type="ChEBI" id="CHEBI:57540"/>
        <dbReference type="ChEBI" id="CHEBI:57700"/>
        <dbReference type="ChEBI" id="CHEBI:57945"/>
        <dbReference type="EC" id="1.1.1.31"/>
    </reaction>
</comment>
<feature type="domain" description="6-phosphogluconate dehydrogenase NADP-binding" evidence="9">
    <location>
        <begin position="1"/>
        <end position="160"/>
    </location>
</feature>
<comment type="pathway">
    <text evidence="1">Amino-acid degradation; L-valine degradation.</text>
</comment>
<gene>
    <name evidence="11" type="ORF">Ciccas_007892</name>
</gene>
<evidence type="ECO:0000256" key="8">
    <source>
        <dbReference type="PIRSR" id="PIRSR000103-1"/>
    </source>
</evidence>
<proteinExistence type="inferred from homology"/>
<evidence type="ECO:0000259" key="10">
    <source>
        <dbReference type="Pfam" id="PF14833"/>
    </source>
</evidence>
<dbReference type="InterPro" id="IPR015815">
    <property type="entry name" value="HIBADH-related"/>
</dbReference>
<feature type="domain" description="3-hydroxyisobutyrate dehydrogenase-like NAD-binding" evidence="10">
    <location>
        <begin position="163"/>
        <end position="288"/>
    </location>
</feature>
<dbReference type="SUPFAM" id="SSF48179">
    <property type="entry name" value="6-phosphogluconate dehydrogenase C-terminal domain-like"/>
    <property type="match status" value="1"/>
</dbReference>
<dbReference type="Pfam" id="PF14833">
    <property type="entry name" value="NAD_binding_11"/>
    <property type="match status" value="1"/>
</dbReference>
<dbReference type="InterPro" id="IPR011548">
    <property type="entry name" value="HIBADH"/>
</dbReference>
<evidence type="ECO:0000256" key="3">
    <source>
        <dbReference type="ARBA" id="ARBA00012991"/>
    </source>
</evidence>
<dbReference type="PANTHER" id="PTHR22981">
    <property type="entry name" value="3-HYDROXYISOBUTYRATE DEHYDROGENASE-RELATED"/>
    <property type="match status" value="1"/>
</dbReference>
<dbReference type="GO" id="GO:0008442">
    <property type="term" value="F:3-hydroxyisobutyrate dehydrogenase activity"/>
    <property type="evidence" value="ECO:0007669"/>
    <property type="project" value="UniProtKB-EC"/>
</dbReference>
<evidence type="ECO:0000256" key="7">
    <source>
        <dbReference type="ARBA" id="ARBA00049197"/>
    </source>
</evidence>
<evidence type="ECO:0000256" key="5">
    <source>
        <dbReference type="ARBA" id="ARBA00023002"/>
    </source>
</evidence>